<dbReference type="Gene3D" id="3.60.15.10">
    <property type="entry name" value="Ribonuclease Z/Hydroxyacylglutathione hydrolase-like"/>
    <property type="match status" value="1"/>
</dbReference>
<dbReference type="SUPFAM" id="SSF56281">
    <property type="entry name" value="Metallo-hydrolase/oxidoreductase"/>
    <property type="match status" value="1"/>
</dbReference>
<evidence type="ECO:0000256" key="5">
    <source>
        <dbReference type="SAM" id="MobiDB-lite"/>
    </source>
</evidence>
<evidence type="ECO:0000313" key="8">
    <source>
        <dbReference type="Proteomes" id="UP000192343"/>
    </source>
</evidence>
<dbReference type="RefSeq" id="WP_083052533.1">
    <property type="nucleotide sequence ID" value="NZ_CAXXQO010000002.1"/>
</dbReference>
<dbReference type="InterPro" id="IPR001279">
    <property type="entry name" value="Metallo-B-lactamas"/>
</dbReference>
<keyword evidence="8" id="KW-1185">Reference proteome</keyword>
<feature type="region of interest" description="Disordered" evidence="5">
    <location>
        <begin position="168"/>
        <end position="189"/>
    </location>
</feature>
<protein>
    <recommendedName>
        <fullName evidence="6">Metallo-beta-lactamase domain-containing protein</fullName>
    </recommendedName>
</protein>
<dbReference type="PANTHER" id="PTHR46233:SF3">
    <property type="entry name" value="HYDROXYACYLGLUTATHIONE HYDROLASE GLOC"/>
    <property type="match status" value="1"/>
</dbReference>
<comment type="cofactor">
    <cofactor evidence="1">
        <name>Zn(2+)</name>
        <dbReference type="ChEBI" id="CHEBI:29105"/>
    </cofactor>
</comment>
<comment type="caution">
    <text evidence="7">The sequence shown here is derived from an EMBL/GenBank/DDBJ whole genome shotgun (WGS) entry which is preliminary data.</text>
</comment>
<evidence type="ECO:0000256" key="2">
    <source>
        <dbReference type="ARBA" id="ARBA00022723"/>
    </source>
</evidence>
<dbReference type="EMBL" id="MWQY01000023">
    <property type="protein sequence ID" value="ORC31857.1"/>
    <property type="molecule type" value="Genomic_DNA"/>
</dbReference>
<reference evidence="7 8" key="1">
    <citation type="submission" date="2017-03" db="EMBL/GenBank/DDBJ databases">
        <title>Draft Genome sequence of Marispirochaeta sp. strain JC444.</title>
        <authorList>
            <person name="Shivani Y."/>
            <person name="Subhash Y."/>
            <person name="Sasikala C."/>
            <person name="Ramana C."/>
        </authorList>
    </citation>
    <scope>NUCLEOTIDE SEQUENCE [LARGE SCALE GENOMIC DNA]</scope>
    <source>
        <strain evidence="7 8">JC444</strain>
    </source>
</reference>
<keyword evidence="4" id="KW-0862">Zinc</keyword>
<evidence type="ECO:0000256" key="4">
    <source>
        <dbReference type="ARBA" id="ARBA00022833"/>
    </source>
</evidence>
<evidence type="ECO:0000259" key="6">
    <source>
        <dbReference type="SMART" id="SM00849"/>
    </source>
</evidence>
<organism evidence="7 8">
    <name type="scientific">Marispirochaeta aestuarii</name>
    <dbReference type="NCBI Taxonomy" id="1963862"/>
    <lineage>
        <taxon>Bacteria</taxon>
        <taxon>Pseudomonadati</taxon>
        <taxon>Spirochaetota</taxon>
        <taxon>Spirochaetia</taxon>
        <taxon>Spirochaetales</taxon>
        <taxon>Spirochaetaceae</taxon>
        <taxon>Marispirochaeta</taxon>
    </lineage>
</organism>
<dbReference type="InterPro" id="IPR036866">
    <property type="entry name" value="RibonucZ/Hydroxyglut_hydro"/>
</dbReference>
<keyword evidence="3" id="KW-0378">Hydrolase</keyword>
<dbReference type="GO" id="GO:0016787">
    <property type="term" value="F:hydrolase activity"/>
    <property type="evidence" value="ECO:0007669"/>
    <property type="project" value="UniProtKB-KW"/>
</dbReference>
<sequence length="189" mass="20629">MKIFTHFSFVSFSNSYLVGPAEGGDAIMIDPGIMDVPLLRLIEKNSYTVRYILVTHNHESHIRGGRTLLKIYPAEVFGGSPNLLERDSTLLKDGDTLDLGGITIESLQISGHSSDSMVYRIGSCFFTGDVLSAGGIGSTPNRYARALLIQGIQQKLLTFPKGTVYPGHGPPSTIEAERRFNPFLQKDPG</sequence>
<dbReference type="Proteomes" id="UP000192343">
    <property type="component" value="Unassembled WGS sequence"/>
</dbReference>
<dbReference type="PANTHER" id="PTHR46233">
    <property type="entry name" value="HYDROXYACYLGLUTATHIONE HYDROLASE GLOC"/>
    <property type="match status" value="1"/>
</dbReference>
<evidence type="ECO:0000313" key="7">
    <source>
        <dbReference type="EMBL" id="ORC31857.1"/>
    </source>
</evidence>
<gene>
    <name evidence="7" type="ORF">B4O97_16475</name>
</gene>
<evidence type="ECO:0000256" key="3">
    <source>
        <dbReference type="ARBA" id="ARBA00022801"/>
    </source>
</evidence>
<dbReference type="Pfam" id="PF00753">
    <property type="entry name" value="Lactamase_B"/>
    <property type="match status" value="1"/>
</dbReference>
<keyword evidence="2" id="KW-0479">Metal-binding</keyword>
<accession>A0A1Y1RU67</accession>
<dbReference type="STRING" id="1963862.B4O97_16475"/>
<proteinExistence type="predicted"/>
<dbReference type="OrthoDB" id="358818at2"/>
<evidence type="ECO:0000256" key="1">
    <source>
        <dbReference type="ARBA" id="ARBA00001947"/>
    </source>
</evidence>
<name>A0A1Y1RU67_9SPIO</name>
<dbReference type="GO" id="GO:0046872">
    <property type="term" value="F:metal ion binding"/>
    <property type="evidence" value="ECO:0007669"/>
    <property type="project" value="UniProtKB-KW"/>
</dbReference>
<dbReference type="InterPro" id="IPR051453">
    <property type="entry name" value="MBL_Glyoxalase_II"/>
</dbReference>
<dbReference type="AlphaFoldDB" id="A0A1Y1RU67"/>
<dbReference type="SMART" id="SM00849">
    <property type="entry name" value="Lactamase_B"/>
    <property type="match status" value="1"/>
</dbReference>
<feature type="domain" description="Metallo-beta-lactamase" evidence="6">
    <location>
        <begin position="12"/>
        <end position="168"/>
    </location>
</feature>